<dbReference type="EMBL" id="DVFZ01000077">
    <property type="protein sequence ID" value="HIQ82964.1"/>
    <property type="molecule type" value="Genomic_DNA"/>
</dbReference>
<dbReference type="Gene3D" id="3.40.630.10">
    <property type="entry name" value="Zn peptidases"/>
    <property type="match status" value="1"/>
</dbReference>
<dbReference type="SUPFAM" id="SSF53187">
    <property type="entry name" value="Zn-dependent exopeptidases"/>
    <property type="match status" value="1"/>
</dbReference>
<evidence type="ECO:0000256" key="6">
    <source>
        <dbReference type="ARBA" id="ARBA00022833"/>
    </source>
</evidence>
<gene>
    <name evidence="9" type="ORF">IAA52_07660</name>
</gene>
<name>A0A9D0ZPA5_9FIRM</name>
<evidence type="ECO:0000256" key="1">
    <source>
        <dbReference type="ARBA" id="ARBA00001947"/>
    </source>
</evidence>
<evidence type="ECO:0000313" key="10">
    <source>
        <dbReference type="Proteomes" id="UP000824260"/>
    </source>
</evidence>
<dbReference type="InterPro" id="IPR010964">
    <property type="entry name" value="M20A_pepV-rel"/>
</dbReference>
<comment type="cofactor">
    <cofactor evidence="1">
        <name>Zn(2+)</name>
        <dbReference type="ChEBI" id="CHEBI:29105"/>
    </cofactor>
</comment>
<dbReference type="GO" id="GO:0016805">
    <property type="term" value="F:dipeptidase activity"/>
    <property type="evidence" value="ECO:0007669"/>
    <property type="project" value="UniProtKB-KW"/>
</dbReference>
<dbReference type="InterPro" id="IPR036264">
    <property type="entry name" value="Bact_exopeptidase_dim_dom"/>
</dbReference>
<organism evidence="9 10">
    <name type="scientific">Candidatus Pullichristensenella stercorigallinarum</name>
    <dbReference type="NCBI Taxonomy" id="2840909"/>
    <lineage>
        <taxon>Bacteria</taxon>
        <taxon>Bacillati</taxon>
        <taxon>Bacillota</taxon>
        <taxon>Clostridia</taxon>
        <taxon>Candidatus Pullichristensenella</taxon>
    </lineage>
</organism>
<dbReference type="PROSITE" id="PS00758">
    <property type="entry name" value="ARGE_DAPE_CPG2_1"/>
    <property type="match status" value="1"/>
</dbReference>
<dbReference type="SUPFAM" id="SSF55031">
    <property type="entry name" value="Bacterial exopeptidase dimerisation domain"/>
    <property type="match status" value="1"/>
</dbReference>
<dbReference type="Pfam" id="PF01546">
    <property type="entry name" value="Peptidase_M20"/>
    <property type="match status" value="1"/>
</dbReference>
<dbReference type="InterPro" id="IPR002933">
    <property type="entry name" value="Peptidase_M20"/>
</dbReference>
<dbReference type="Proteomes" id="UP000824260">
    <property type="component" value="Unassembled WGS sequence"/>
</dbReference>
<protein>
    <submittedName>
        <fullName evidence="9">Sapep family Mn(2+)-dependent dipeptidase</fullName>
        <ecNumber evidence="9">3.4.13.-</ecNumber>
    </submittedName>
</protein>
<keyword evidence="7 9" id="KW-0224">Dipeptidase</keyword>
<keyword evidence="8" id="KW-0482">Metalloprotease</keyword>
<dbReference type="GO" id="GO:0006508">
    <property type="term" value="P:proteolysis"/>
    <property type="evidence" value="ECO:0007669"/>
    <property type="project" value="UniProtKB-KW"/>
</dbReference>
<dbReference type="GO" id="GO:0008237">
    <property type="term" value="F:metallopeptidase activity"/>
    <property type="evidence" value="ECO:0007669"/>
    <property type="project" value="UniProtKB-KW"/>
</dbReference>
<evidence type="ECO:0000256" key="3">
    <source>
        <dbReference type="ARBA" id="ARBA00022670"/>
    </source>
</evidence>
<comment type="caution">
    <text evidence="9">The sequence shown here is derived from an EMBL/GenBank/DDBJ whole genome shotgun (WGS) entry which is preliminary data.</text>
</comment>
<sequence length="471" mass="50306">MDTQMIRQTARAWLDAHAEEMIADLQAFTRIRSVSRADLAQPGAPFGPECREMLDFALNRAREMGFDTEDHDGYCGSAISGDRKDALGIVAHIDVVPEGEQWIYPPYGATRVGDFLIGRGTSDDKNAAVLGLYLMRMFRETGLPLKHGIRLLMGCSEETGMEDMEYYVKHYPQPAASLIPDSMFPANYAQKGSIKGMFGIDAGGQIAGFHGGEVFNMVPPSATALLKGVKPFAAGEGIEMCEENGMLRVRATGTAAHAARPEGGLSAIHRLATALLDAGVLSGQSEAAMRGVAALSGDIYGERAGIACEDADTGRSTMVCGMARTENGTLSLSVDCRLSIATDVERDSQTLQAYGRSLGFVPRDFSTTTPVYIPKDGPLIGAAQRAYFEVTGDPAEPFTSGGGTYSRLLKNAVTFGLTFPGKRPRPEGLPATHGAAHGPDEFAYIPDLLRAAEIYALALCLMDEAVSKEDA</sequence>
<dbReference type="GO" id="GO:0006526">
    <property type="term" value="P:L-arginine biosynthetic process"/>
    <property type="evidence" value="ECO:0007669"/>
    <property type="project" value="TreeGrafter"/>
</dbReference>
<dbReference type="InterPro" id="IPR001261">
    <property type="entry name" value="ArgE/DapE_CS"/>
</dbReference>
<dbReference type="InterPro" id="IPR050072">
    <property type="entry name" value="Peptidase_M20A"/>
</dbReference>
<evidence type="ECO:0000313" key="9">
    <source>
        <dbReference type="EMBL" id="HIQ82964.1"/>
    </source>
</evidence>
<dbReference type="EC" id="3.4.13.-" evidence="9"/>
<dbReference type="PANTHER" id="PTHR43808">
    <property type="entry name" value="ACETYLORNITHINE DEACETYLASE"/>
    <property type="match status" value="1"/>
</dbReference>
<dbReference type="Gene3D" id="3.30.70.360">
    <property type="match status" value="2"/>
</dbReference>
<reference evidence="9" key="2">
    <citation type="journal article" date="2021" name="PeerJ">
        <title>Extensive microbial diversity within the chicken gut microbiome revealed by metagenomics and culture.</title>
        <authorList>
            <person name="Gilroy R."/>
            <person name="Ravi A."/>
            <person name="Getino M."/>
            <person name="Pursley I."/>
            <person name="Horton D.L."/>
            <person name="Alikhan N.F."/>
            <person name="Baker D."/>
            <person name="Gharbi K."/>
            <person name="Hall N."/>
            <person name="Watson M."/>
            <person name="Adriaenssens E.M."/>
            <person name="Foster-Nyarko E."/>
            <person name="Jarju S."/>
            <person name="Secka A."/>
            <person name="Antonio M."/>
            <person name="Oren A."/>
            <person name="Chaudhuri R.R."/>
            <person name="La Ragione R."/>
            <person name="Hildebrand F."/>
            <person name="Pallen M.J."/>
        </authorList>
    </citation>
    <scope>NUCLEOTIDE SEQUENCE</scope>
    <source>
        <strain evidence="9">ChiSjej6B24-2974</strain>
    </source>
</reference>
<dbReference type="GO" id="GO:0008777">
    <property type="term" value="F:acetylornithine deacetylase activity"/>
    <property type="evidence" value="ECO:0007669"/>
    <property type="project" value="TreeGrafter"/>
</dbReference>
<evidence type="ECO:0000256" key="8">
    <source>
        <dbReference type="ARBA" id="ARBA00023049"/>
    </source>
</evidence>
<evidence type="ECO:0000256" key="7">
    <source>
        <dbReference type="ARBA" id="ARBA00022997"/>
    </source>
</evidence>
<dbReference type="GO" id="GO:0008270">
    <property type="term" value="F:zinc ion binding"/>
    <property type="evidence" value="ECO:0007669"/>
    <property type="project" value="InterPro"/>
</dbReference>
<dbReference type="AlphaFoldDB" id="A0A9D0ZPA5"/>
<evidence type="ECO:0000256" key="5">
    <source>
        <dbReference type="ARBA" id="ARBA00022801"/>
    </source>
</evidence>
<dbReference type="PANTHER" id="PTHR43808:SF31">
    <property type="entry name" value="N-ACETYL-L-CITRULLINE DEACETYLASE"/>
    <property type="match status" value="1"/>
</dbReference>
<reference evidence="9" key="1">
    <citation type="submission" date="2020-10" db="EMBL/GenBank/DDBJ databases">
        <authorList>
            <person name="Gilroy R."/>
        </authorList>
    </citation>
    <scope>NUCLEOTIDE SEQUENCE</scope>
    <source>
        <strain evidence="9">ChiSjej6B24-2974</strain>
    </source>
</reference>
<accession>A0A9D0ZPA5</accession>
<evidence type="ECO:0000256" key="2">
    <source>
        <dbReference type="ARBA" id="ARBA00006247"/>
    </source>
</evidence>
<keyword evidence="3" id="KW-0645">Protease</keyword>
<dbReference type="NCBIfam" id="TIGR01887">
    <property type="entry name" value="dipeptidaselike"/>
    <property type="match status" value="1"/>
</dbReference>
<keyword evidence="4" id="KW-0479">Metal-binding</keyword>
<evidence type="ECO:0000256" key="4">
    <source>
        <dbReference type="ARBA" id="ARBA00022723"/>
    </source>
</evidence>
<keyword evidence="5 9" id="KW-0378">Hydrolase</keyword>
<proteinExistence type="inferred from homology"/>
<comment type="similarity">
    <text evidence="2">Belongs to the peptidase M20A family.</text>
</comment>
<keyword evidence="6" id="KW-0862">Zinc</keyword>